<dbReference type="GO" id="GO:0005524">
    <property type="term" value="F:ATP binding"/>
    <property type="evidence" value="ECO:0007669"/>
    <property type="project" value="UniProtKB-KW"/>
</dbReference>
<evidence type="ECO:0000256" key="1">
    <source>
        <dbReference type="SAM" id="MobiDB-lite"/>
    </source>
</evidence>
<feature type="compositionally biased region" description="Low complexity" evidence="1">
    <location>
        <begin position="151"/>
        <end position="170"/>
    </location>
</feature>
<feature type="compositionally biased region" description="Basic and acidic residues" evidence="1">
    <location>
        <begin position="321"/>
        <end position="335"/>
    </location>
</feature>
<feature type="compositionally biased region" description="Gly residues" evidence="1">
    <location>
        <begin position="359"/>
        <end position="369"/>
    </location>
</feature>
<organism evidence="2">
    <name type="scientific">uncultured Frankineae bacterium</name>
    <dbReference type="NCBI Taxonomy" id="437475"/>
    <lineage>
        <taxon>Bacteria</taxon>
        <taxon>Bacillati</taxon>
        <taxon>Actinomycetota</taxon>
        <taxon>Actinomycetes</taxon>
        <taxon>Frankiales</taxon>
        <taxon>environmental samples</taxon>
    </lineage>
</organism>
<accession>A0A6J4KX79</accession>
<dbReference type="EMBL" id="CADCUE010000042">
    <property type="protein sequence ID" value="CAA9317046.1"/>
    <property type="molecule type" value="Genomic_DNA"/>
</dbReference>
<sequence>ARHRPPRQDLPRGQADPSQPSLRCGGAGARLRRQRRQLRGQGGGAVHPARPLRLREDHDAACRGRARAAGRRAHRPGGPGAVRARGHRPGHDRPRQQARPRDGVPVLRDLAAHDRVRQRRVPAAGPQSRDATERRRDPGAGRPRPAHDGARAPGGPAGDQAVRRSAAAARARPRAGHRAAPAAARRAAVQPRRQAAGVPALRAQAAAARARHHVDLRDARPDRGPRPVHQDRGHERRPGRAARQAPRDLREPQQQVRRRVHRHVELHDRHGPVAQRRPLRGHDHRRAAVAQLAGRRPAGQRGRRLHPSRGAHPRPRGRAGRPAERLAGHRPDPRVPRRRRRPHPGRRRPGAAGARQPLGVGGAGGGGAGAPRPLEAVPRAHRL</sequence>
<feature type="compositionally biased region" description="Basic and acidic residues" evidence="1">
    <location>
        <begin position="89"/>
        <end position="102"/>
    </location>
</feature>
<protein>
    <submittedName>
        <fullName evidence="2">Spermidine/putrescine import ABC transporter ATP-binding protein PotA</fullName>
    </submittedName>
</protein>
<feature type="non-terminal residue" evidence="2">
    <location>
        <position position="1"/>
    </location>
</feature>
<feature type="compositionally biased region" description="Basic and acidic residues" evidence="1">
    <location>
        <begin position="1"/>
        <end position="10"/>
    </location>
</feature>
<feature type="compositionally biased region" description="Low complexity" evidence="1">
    <location>
        <begin position="178"/>
        <end position="208"/>
    </location>
</feature>
<feature type="compositionally biased region" description="Basic residues" evidence="1">
    <location>
        <begin position="336"/>
        <end position="349"/>
    </location>
</feature>
<name>A0A6J4KX79_9ACTN</name>
<feature type="region of interest" description="Disordered" evidence="1">
    <location>
        <begin position="1"/>
        <end position="383"/>
    </location>
</feature>
<feature type="compositionally biased region" description="Basic and acidic residues" evidence="1">
    <location>
        <begin position="53"/>
        <end position="62"/>
    </location>
</feature>
<feature type="compositionally biased region" description="Basic residues" evidence="1">
    <location>
        <begin position="277"/>
        <end position="287"/>
    </location>
</feature>
<keyword evidence="2" id="KW-0547">Nucleotide-binding</keyword>
<feature type="compositionally biased region" description="Basic and acidic residues" evidence="1">
    <location>
        <begin position="130"/>
        <end position="150"/>
    </location>
</feature>
<dbReference type="AlphaFoldDB" id="A0A6J4KX79"/>
<proteinExistence type="predicted"/>
<evidence type="ECO:0000313" key="2">
    <source>
        <dbReference type="EMBL" id="CAA9317046.1"/>
    </source>
</evidence>
<reference evidence="2" key="1">
    <citation type="submission" date="2020-02" db="EMBL/GenBank/DDBJ databases">
        <authorList>
            <person name="Meier V. D."/>
        </authorList>
    </citation>
    <scope>NUCLEOTIDE SEQUENCE</scope>
    <source>
        <strain evidence="2">AVDCRST_MAG16</strain>
    </source>
</reference>
<keyword evidence="2" id="KW-0067">ATP-binding</keyword>
<gene>
    <name evidence="2" type="ORF">AVDCRST_MAG16-487</name>
</gene>
<feature type="compositionally biased region" description="Basic residues" evidence="1">
    <location>
        <begin position="64"/>
        <end position="75"/>
    </location>
</feature>
<feature type="compositionally biased region" description="Low complexity" evidence="1">
    <location>
        <begin position="290"/>
        <end position="300"/>
    </location>
</feature>
<feature type="compositionally biased region" description="Basic residues" evidence="1">
    <location>
        <begin position="301"/>
        <end position="319"/>
    </location>
</feature>
<feature type="non-terminal residue" evidence="2">
    <location>
        <position position="383"/>
    </location>
</feature>
<feature type="compositionally biased region" description="Basic and acidic residues" evidence="1">
    <location>
        <begin position="213"/>
        <end position="238"/>
    </location>
</feature>